<dbReference type="Gene3D" id="2.60.120.10">
    <property type="entry name" value="Jelly Rolls"/>
    <property type="match status" value="1"/>
</dbReference>
<gene>
    <name evidence="2" type="ORF">SOCE26_041050</name>
</gene>
<reference evidence="2 3" key="1">
    <citation type="submission" date="2015-09" db="EMBL/GenBank/DDBJ databases">
        <title>Sorangium comparison.</title>
        <authorList>
            <person name="Zaburannyi N."/>
            <person name="Bunk B."/>
            <person name="Overmann J."/>
            <person name="Mueller R."/>
        </authorList>
    </citation>
    <scope>NUCLEOTIDE SEQUENCE [LARGE SCALE GENOMIC DNA]</scope>
    <source>
        <strain evidence="2 3">So ce26</strain>
    </source>
</reference>
<dbReference type="PANTHER" id="PTHR40112">
    <property type="entry name" value="H2HPP ISOMERASE"/>
    <property type="match status" value="1"/>
</dbReference>
<organism evidence="2 3">
    <name type="scientific">Sorangium cellulosum</name>
    <name type="common">Polyangium cellulosum</name>
    <dbReference type="NCBI Taxonomy" id="56"/>
    <lineage>
        <taxon>Bacteria</taxon>
        <taxon>Pseudomonadati</taxon>
        <taxon>Myxococcota</taxon>
        <taxon>Polyangia</taxon>
        <taxon>Polyangiales</taxon>
        <taxon>Polyangiaceae</taxon>
        <taxon>Sorangium</taxon>
    </lineage>
</organism>
<dbReference type="SUPFAM" id="SSF51182">
    <property type="entry name" value="RmlC-like cupins"/>
    <property type="match status" value="1"/>
</dbReference>
<dbReference type="RefSeq" id="WP_234023835.1">
    <property type="nucleotide sequence ID" value="NZ_CP012673.1"/>
</dbReference>
<dbReference type="InterPro" id="IPR011051">
    <property type="entry name" value="RmlC_Cupin_sf"/>
</dbReference>
<evidence type="ECO:0000259" key="1">
    <source>
        <dbReference type="Pfam" id="PF07883"/>
    </source>
</evidence>
<proteinExistence type="predicted"/>
<evidence type="ECO:0000313" key="3">
    <source>
        <dbReference type="Proteomes" id="UP000238348"/>
    </source>
</evidence>
<protein>
    <submittedName>
        <fullName evidence="2">Cupin</fullName>
    </submittedName>
</protein>
<name>A0A2L0ETR9_SORCE</name>
<dbReference type="CDD" id="cd02238">
    <property type="entry name" value="cupin_KdgF"/>
    <property type="match status" value="1"/>
</dbReference>
<feature type="domain" description="Cupin type-2" evidence="1">
    <location>
        <begin position="46"/>
        <end position="109"/>
    </location>
</feature>
<dbReference type="AlphaFoldDB" id="A0A2L0ETR9"/>
<evidence type="ECO:0000313" key="2">
    <source>
        <dbReference type="EMBL" id="AUX42672.1"/>
    </source>
</evidence>
<sequence length="119" mass="13471">MIHVQKTDVPSLVRVSPSDVEFFTPEPGLKRRILAHNPNMMLVEHHMENGWAGARHSHPHDQLVYVISGHLKFSCGEEEFEARAGDSFVVRGGVEHQAWAFEPSVVLDVFTPAREDYKP</sequence>
<dbReference type="Proteomes" id="UP000238348">
    <property type="component" value="Chromosome"/>
</dbReference>
<dbReference type="EMBL" id="CP012673">
    <property type="protein sequence ID" value="AUX42672.1"/>
    <property type="molecule type" value="Genomic_DNA"/>
</dbReference>
<dbReference type="PANTHER" id="PTHR40112:SF1">
    <property type="entry name" value="H2HPP ISOMERASE"/>
    <property type="match status" value="1"/>
</dbReference>
<dbReference type="InterPro" id="IPR014710">
    <property type="entry name" value="RmlC-like_jellyroll"/>
</dbReference>
<dbReference type="InterPro" id="IPR013096">
    <property type="entry name" value="Cupin_2"/>
</dbReference>
<accession>A0A2L0ETR9</accession>
<dbReference type="Pfam" id="PF07883">
    <property type="entry name" value="Cupin_2"/>
    <property type="match status" value="1"/>
</dbReference>
<dbReference type="InterPro" id="IPR052535">
    <property type="entry name" value="Bacilysin_H2HPP_isomerase"/>
</dbReference>